<feature type="region of interest" description="Disordered" evidence="2">
    <location>
        <begin position="334"/>
        <end position="371"/>
    </location>
</feature>
<dbReference type="Gene3D" id="3.30.160.60">
    <property type="entry name" value="Classic Zinc Finger"/>
    <property type="match status" value="2"/>
</dbReference>
<dbReference type="InterPro" id="IPR013087">
    <property type="entry name" value="Znf_C2H2_type"/>
</dbReference>
<dbReference type="GO" id="GO:0008270">
    <property type="term" value="F:zinc ion binding"/>
    <property type="evidence" value="ECO:0007669"/>
    <property type="project" value="UniProtKB-KW"/>
</dbReference>
<dbReference type="InterPro" id="IPR036236">
    <property type="entry name" value="Znf_C2H2_sf"/>
</dbReference>
<evidence type="ECO:0000259" key="3">
    <source>
        <dbReference type="PROSITE" id="PS50157"/>
    </source>
</evidence>
<protein>
    <submittedName>
        <fullName evidence="4">C2H2-like zinc finger protein</fullName>
    </submittedName>
</protein>
<dbReference type="PANTHER" id="PTHR46869">
    <property type="entry name" value="C2H2-LIKE ZINC FINGER PROTEIN"/>
    <property type="match status" value="1"/>
</dbReference>
<feature type="domain" description="C2H2-type" evidence="3">
    <location>
        <begin position="12"/>
        <end position="34"/>
    </location>
</feature>
<evidence type="ECO:0000256" key="2">
    <source>
        <dbReference type="SAM" id="MobiDB-lite"/>
    </source>
</evidence>
<keyword evidence="1" id="KW-0862">Zinc</keyword>
<keyword evidence="5" id="KW-1185">Reference proteome</keyword>
<sequence length="534" mass="60217">MIQMKEDREMRFVCKLCNKKYPCGKSLGGHMRSHVIANSAESDEKVQLNMKKISSLGSSGKNIIKESRVDEFGNGQSSNYGLRENPKKSWRAEDSRFPLQQEKICKQCGKGFQSLKALCGHMACHSETERRLKDDHSGTSENQKVAMDSDLDAEPDDRGRPRTTRSSKCKRYKRIVVKSSSFCLPNVFSSSGSDIEEQEQEDLAMCLMMLSRDSGNRDGVNSMVESSDNNSVVLETKSSSFDMRIDRKEGLNYVLNGDETSKMKKIGDMKSKNGVLDAEIAEVENSDSGYFLDECTKTDTDVSMDGFHRNGGSGECKKSLMNLNRAMSYKTELSRDCSKENGNDDADRDSNFPRIESRKRKYASKNLNDSPDAKVCNNIPKRSKYECLNCKRTFNSYQALGGHRPCHITSNAHFESRRETGENSLDDVTYFRTIHKFSESPSSNRKPATKSSPQYAEKRIKPMQNKGHVCPFCHRVFKNGQALGGHKRSHFINGHAENSSRTPTNKPKLPDLLDLNLPAPAEDEDYKHGQLFAW</sequence>
<keyword evidence="1" id="KW-0479">Metal-binding</keyword>
<feature type="domain" description="C2H2-type" evidence="3">
    <location>
        <begin position="103"/>
        <end position="130"/>
    </location>
</feature>
<dbReference type="PROSITE" id="PS00028">
    <property type="entry name" value="ZINC_FINGER_C2H2_1"/>
    <property type="match status" value="4"/>
</dbReference>
<evidence type="ECO:0000313" key="4">
    <source>
        <dbReference type="EMBL" id="KAL2484675.1"/>
    </source>
</evidence>
<dbReference type="Pfam" id="PF13912">
    <property type="entry name" value="zf-C2H2_6"/>
    <property type="match status" value="4"/>
</dbReference>
<gene>
    <name evidence="4" type="ORF">Adt_29431</name>
</gene>
<accession>A0ABD1R8D2</accession>
<comment type="caution">
    <text evidence="4">The sequence shown here is derived from an EMBL/GenBank/DDBJ whole genome shotgun (WGS) entry which is preliminary data.</text>
</comment>
<dbReference type="PANTHER" id="PTHR46869:SF1">
    <property type="entry name" value="C2H2-LIKE ZINC FINGER PROTEIN"/>
    <property type="match status" value="1"/>
</dbReference>
<dbReference type="Proteomes" id="UP001604336">
    <property type="component" value="Unassembled WGS sequence"/>
</dbReference>
<dbReference type="PROSITE" id="PS50157">
    <property type="entry name" value="ZINC_FINGER_C2H2_2"/>
    <property type="match status" value="4"/>
</dbReference>
<evidence type="ECO:0000256" key="1">
    <source>
        <dbReference type="PROSITE-ProRule" id="PRU00042"/>
    </source>
</evidence>
<evidence type="ECO:0000313" key="5">
    <source>
        <dbReference type="Proteomes" id="UP001604336"/>
    </source>
</evidence>
<dbReference type="EMBL" id="JBFOLK010000009">
    <property type="protein sequence ID" value="KAL2484675.1"/>
    <property type="molecule type" value="Genomic_DNA"/>
</dbReference>
<proteinExistence type="predicted"/>
<feature type="region of interest" description="Disordered" evidence="2">
    <location>
        <begin position="488"/>
        <end position="510"/>
    </location>
</feature>
<reference evidence="5" key="1">
    <citation type="submission" date="2024-07" db="EMBL/GenBank/DDBJ databases">
        <title>Two chromosome-level genome assemblies of Korean endemic species Abeliophyllum distichum and Forsythia ovata (Oleaceae).</title>
        <authorList>
            <person name="Jang H."/>
        </authorList>
    </citation>
    <scope>NUCLEOTIDE SEQUENCE [LARGE SCALE GENOMIC DNA]</scope>
</reference>
<feature type="domain" description="C2H2-type" evidence="3">
    <location>
        <begin position="385"/>
        <end position="412"/>
    </location>
</feature>
<feature type="domain" description="C2H2-type" evidence="3">
    <location>
        <begin position="468"/>
        <end position="490"/>
    </location>
</feature>
<keyword evidence="1" id="KW-0863">Zinc-finger</keyword>
<name>A0ABD1R8D2_9LAMI</name>
<dbReference type="SMART" id="SM00355">
    <property type="entry name" value="ZnF_C2H2"/>
    <property type="match status" value="4"/>
</dbReference>
<dbReference type="SUPFAM" id="SSF57667">
    <property type="entry name" value="beta-beta-alpha zinc fingers"/>
    <property type="match status" value="2"/>
</dbReference>
<organism evidence="4 5">
    <name type="scientific">Abeliophyllum distichum</name>
    <dbReference type="NCBI Taxonomy" id="126358"/>
    <lineage>
        <taxon>Eukaryota</taxon>
        <taxon>Viridiplantae</taxon>
        <taxon>Streptophyta</taxon>
        <taxon>Embryophyta</taxon>
        <taxon>Tracheophyta</taxon>
        <taxon>Spermatophyta</taxon>
        <taxon>Magnoliopsida</taxon>
        <taxon>eudicotyledons</taxon>
        <taxon>Gunneridae</taxon>
        <taxon>Pentapetalae</taxon>
        <taxon>asterids</taxon>
        <taxon>lamiids</taxon>
        <taxon>Lamiales</taxon>
        <taxon>Oleaceae</taxon>
        <taxon>Forsythieae</taxon>
        <taxon>Abeliophyllum</taxon>
    </lineage>
</organism>
<feature type="compositionally biased region" description="Basic and acidic residues" evidence="2">
    <location>
        <begin position="129"/>
        <end position="138"/>
    </location>
</feature>
<dbReference type="AlphaFoldDB" id="A0ABD1R8D2"/>
<feature type="region of interest" description="Disordered" evidence="2">
    <location>
        <begin position="129"/>
        <end position="168"/>
    </location>
</feature>